<dbReference type="Pfam" id="PF06175">
    <property type="entry name" value="MiaE"/>
    <property type="match status" value="1"/>
</dbReference>
<gene>
    <name evidence="1" type="primary">miaE</name>
    <name evidence="1" type="ORF">GCM10011378_32780</name>
</gene>
<dbReference type="EMBL" id="BMGS01000009">
    <property type="protein sequence ID" value="GGG54031.1"/>
    <property type="molecule type" value="Genomic_DNA"/>
</dbReference>
<dbReference type="PANTHER" id="PTHR42637:SF1">
    <property type="entry name" value="TRNA 2-(METHYLSULFANYL)-N(6)-ISOPENTENYLADENOSINE(37) HYDROXYLASE"/>
    <property type="match status" value="1"/>
</dbReference>
<organism evidence="1 2">
    <name type="scientific">Hymenobacter glacieicola</name>
    <dbReference type="NCBI Taxonomy" id="1562124"/>
    <lineage>
        <taxon>Bacteria</taxon>
        <taxon>Pseudomonadati</taxon>
        <taxon>Bacteroidota</taxon>
        <taxon>Cytophagia</taxon>
        <taxon>Cytophagales</taxon>
        <taxon>Hymenobacteraceae</taxon>
        <taxon>Hymenobacter</taxon>
    </lineage>
</organism>
<dbReference type="InterPro" id="IPR012347">
    <property type="entry name" value="Ferritin-like"/>
</dbReference>
<evidence type="ECO:0000313" key="1">
    <source>
        <dbReference type="EMBL" id="GGG54031.1"/>
    </source>
</evidence>
<dbReference type="InterPro" id="IPR009078">
    <property type="entry name" value="Ferritin-like_SF"/>
</dbReference>
<proteinExistence type="predicted"/>
<dbReference type="PIRSF" id="PIRSF020736">
    <property type="entry name" value="MiaE"/>
    <property type="match status" value="1"/>
</dbReference>
<dbReference type="Gene3D" id="1.20.1260.10">
    <property type="match status" value="1"/>
</dbReference>
<reference evidence="2" key="1">
    <citation type="journal article" date="2019" name="Int. J. Syst. Evol. Microbiol.">
        <title>The Global Catalogue of Microorganisms (GCM) 10K type strain sequencing project: providing services to taxonomists for standard genome sequencing and annotation.</title>
        <authorList>
            <consortium name="The Broad Institute Genomics Platform"/>
            <consortium name="The Broad Institute Genome Sequencing Center for Infectious Disease"/>
            <person name="Wu L."/>
            <person name="Ma J."/>
        </authorList>
    </citation>
    <scope>NUCLEOTIDE SEQUENCE [LARGE SCALE GENOMIC DNA]</scope>
    <source>
        <strain evidence="2">CGMCC 1.12990</strain>
    </source>
</reference>
<dbReference type="SUPFAM" id="SSF47240">
    <property type="entry name" value="Ferritin-like"/>
    <property type="match status" value="1"/>
</dbReference>
<dbReference type="CDD" id="cd07910">
    <property type="entry name" value="MiaE"/>
    <property type="match status" value="1"/>
</dbReference>
<protein>
    <submittedName>
        <fullName evidence="1">tRNA 2-methylthio-N6-isopentenyl adenosine(37) hydroxylase MiaE</fullName>
    </submittedName>
</protein>
<keyword evidence="2" id="KW-1185">Reference proteome</keyword>
<name>A0ABQ1X4T2_9BACT</name>
<evidence type="ECO:0000313" key="2">
    <source>
        <dbReference type="Proteomes" id="UP000601361"/>
    </source>
</evidence>
<dbReference type="PANTHER" id="PTHR42637">
    <property type="entry name" value="TRNA-(MS[2]IO[6]A)-HYDROXYLASE"/>
    <property type="match status" value="1"/>
</dbReference>
<accession>A0ABQ1X4T2</accession>
<dbReference type="Proteomes" id="UP000601361">
    <property type="component" value="Unassembled WGS sequence"/>
</dbReference>
<dbReference type="InterPro" id="IPR010386">
    <property type="entry name" value="tRNA-Hydrxlase_MiaE"/>
</dbReference>
<comment type="caution">
    <text evidence="1">The sequence shown here is derived from an EMBL/GenBank/DDBJ whole genome shotgun (WGS) entry which is preliminary data.</text>
</comment>
<sequence>MMLFPSCADLLRATRVSTTIQALQSEAPQIPSLMKEKTILKLKLNTDPRWVDIASKNIVDILVDHAYCEQKAASTGISLIIKYPEKTRLVEELTGLVAEEWEHFTRVLQELRKRGHELGRPRRDEYVVQLMTHVRKGGPRERQLMDQLLVSALIEARSCERFKLLWKHIPDPELSQFYYELMASEAGHFVSYVDLAKEYCDPQEVDARLQELLKIEGEIVTSLPVRDDRMH</sequence>